<evidence type="ECO:0000256" key="5">
    <source>
        <dbReference type="SAM" id="Phobius"/>
    </source>
</evidence>
<feature type="transmembrane region" description="Helical" evidence="5">
    <location>
        <begin position="122"/>
        <end position="140"/>
    </location>
</feature>
<dbReference type="InterPro" id="IPR050327">
    <property type="entry name" value="Proton-linked_MCT"/>
</dbReference>
<dbReference type="RefSeq" id="WP_200464794.1">
    <property type="nucleotide sequence ID" value="NZ_JAENRR010000018.1"/>
</dbReference>
<dbReference type="Pfam" id="PF07690">
    <property type="entry name" value="MFS_1"/>
    <property type="match status" value="1"/>
</dbReference>
<dbReference type="Proteomes" id="UP000605676">
    <property type="component" value="Unassembled WGS sequence"/>
</dbReference>
<proteinExistence type="predicted"/>
<evidence type="ECO:0000256" key="3">
    <source>
        <dbReference type="ARBA" id="ARBA00023136"/>
    </source>
</evidence>
<feature type="transmembrane region" description="Helical" evidence="5">
    <location>
        <begin position="378"/>
        <end position="397"/>
    </location>
</feature>
<feature type="transmembrane region" description="Helical" evidence="5">
    <location>
        <begin position="58"/>
        <end position="77"/>
    </location>
</feature>
<organism evidence="7 8">
    <name type="scientific">Carboxylicivirga marina</name>
    <dbReference type="NCBI Taxonomy" id="2800988"/>
    <lineage>
        <taxon>Bacteria</taxon>
        <taxon>Pseudomonadati</taxon>
        <taxon>Bacteroidota</taxon>
        <taxon>Bacteroidia</taxon>
        <taxon>Marinilabiliales</taxon>
        <taxon>Marinilabiliaceae</taxon>
        <taxon>Carboxylicivirga</taxon>
    </lineage>
</organism>
<dbReference type="InterPro" id="IPR011701">
    <property type="entry name" value="MFS"/>
</dbReference>
<keyword evidence="2 5" id="KW-1133">Transmembrane helix</keyword>
<dbReference type="InterPro" id="IPR036259">
    <property type="entry name" value="MFS_trans_sf"/>
</dbReference>
<keyword evidence="1 5" id="KW-0812">Transmembrane</keyword>
<evidence type="ECO:0000313" key="8">
    <source>
        <dbReference type="Proteomes" id="UP000605676"/>
    </source>
</evidence>
<dbReference type="PANTHER" id="PTHR11360:SF308">
    <property type="entry name" value="BLL3089 PROTEIN"/>
    <property type="match status" value="1"/>
</dbReference>
<dbReference type="Gene3D" id="1.20.1250.20">
    <property type="entry name" value="MFS general substrate transporter like domains"/>
    <property type="match status" value="1"/>
</dbReference>
<accession>A0ABS1HIS7</accession>
<dbReference type="PANTHER" id="PTHR11360">
    <property type="entry name" value="MONOCARBOXYLATE TRANSPORTER"/>
    <property type="match status" value="1"/>
</dbReference>
<feature type="transmembrane region" description="Helical" evidence="5">
    <location>
        <begin position="161"/>
        <end position="182"/>
    </location>
</feature>
<sequence>MSTKLSIIQADKSPFFYGYIIAITGTIGIWASIPGQTAGVSTFTDPVKDALMLTRDQFSLAYMFGTLLSSIALTKAGKLYDQFGVTKTAATSVLILIITLLLCSVSPIIAGQISLITGFSHWTIPFVLMIVLFFLLRLSGQGVLTMTSRNMIMKWFDQMRGRINAFSSVSVSLGFSASPIFIDYLIQRYTWQGAWQVMAAGLTLVLIMILFFYKDNPEAHGLHPDGKSKTDTKKSLNAEDSKSSTLKEAKQSRSFWMYALILAFHAFFVTGLTFHVVALFAEAGLSRTESISIFLPMTVVSVITSISANFISDWIRLKILLYLMILGALVGSVGLLMLQNALATYLIIIGLGITGGLFAVINAITWPRFYGRKHLGAISGKAMSMMVMASALGPYFFSLAKTLTNTFATIAYISLAFVIAIAIGSLKANPPKKTVQ</sequence>
<dbReference type="EMBL" id="JAENRR010000018">
    <property type="protein sequence ID" value="MBK3517566.1"/>
    <property type="molecule type" value="Genomic_DNA"/>
</dbReference>
<reference evidence="7 8" key="1">
    <citation type="submission" date="2021-01" db="EMBL/GenBank/DDBJ databases">
        <title>Carboxyliciviraga sp.nov., isolated from coastal sediments.</title>
        <authorList>
            <person name="Lu D."/>
            <person name="Zhang T."/>
        </authorList>
    </citation>
    <scope>NUCLEOTIDE SEQUENCE [LARGE SCALE GENOMIC DNA]</scope>
    <source>
        <strain evidence="7 8">N1Y132</strain>
    </source>
</reference>
<feature type="transmembrane region" description="Helical" evidence="5">
    <location>
        <begin position="255"/>
        <end position="281"/>
    </location>
</feature>
<dbReference type="PROSITE" id="PS50850">
    <property type="entry name" value="MFS"/>
    <property type="match status" value="1"/>
</dbReference>
<keyword evidence="3 5" id="KW-0472">Membrane</keyword>
<evidence type="ECO:0000313" key="7">
    <source>
        <dbReference type="EMBL" id="MBK3517566.1"/>
    </source>
</evidence>
<gene>
    <name evidence="7" type="ORF">JIV24_09490</name>
</gene>
<feature type="transmembrane region" description="Helical" evidence="5">
    <location>
        <begin position="344"/>
        <end position="366"/>
    </location>
</feature>
<feature type="transmembrane region" description="Helical" evidence="5">
    <location>
        <begin position="319"/>
        <end position="338"/>
    </location>
</feature>
<feature type="transmembrane region" description="Helical" evidence="5">
    <location>
        <begin position="293"/>
        <end position="312"/>
    </location>
</feature>
<feature type="transmembrane region" description="Helical" evidence="5">
    <location>
        <begin position="89"/>
        <end position="110"/>
    </location>
</feature>
<evidence type="ECO:0000256" key="1">
    <source>
        <dbReference type="ARBA" id="ARBA00022692"/>
    </source>
</evidence>
<feature type="region of interest" description="Disordered" evidence="4">
    <location>
        <begin position="223"/>
        <end position="245"/>
    </location>
</feature>
<protein>
    <submittedName>
        <fullName evidence="7">MFS transporter</fullName>
    </submittedName>
</protein>
<evidence type="ECO:0000259" key="6">
    <source>
        <dbReference type="PROSITE" id="PS50850"/>
    </source>
</evidence>
<comment type="caution">
    <text evidence="7">The sequence shown here is derived from an EMBL/GenBank/DDBJ whole genome shotgun (WGS) entry which is preliminary data.</text>
</comment>
<feature type="transmembrane region" description="Helical" evidence="5">
    <location>
        <begin position="15"/>
        <end position="33"/>
    </location>
</feature>
<evidence type="ECO:0000256" key="4">
    <source>
        <dbReference type="SAM" id="MobiDB-lite"/>
    </source>
</evidence>
<keyword evidence="8" id="KW-1185">Reference proteome</keyword>
<name>A0ABS1HIS7_9BACT</name>
<feature type="domain" description="Major facilitator superfamily (MFS) profile" evidence="6">
    <location>
        <begin position="6"/>
        <end position="433"/>
    </location>
</feature>
<dbReference type="InterPro" id="IPR020846">
    <property type="entry name" value="MFS_dom"/>
</dbReference>
<evidence type="ECO:0000256" key="2">
    <source>
        <dbReference type="ARBA" id="ARBA00022989"/>
    </source>
</evidence>
<feature type="transmembrane region" description="Helical" evidence="5">
    <location>
        <begin position="194"/>
        <end position="213"/>
    </location>
</feature>
<dbReference type="SUPFAM" id="SSF103473">
    <property type="entry name" value="MFS general substrate transporter"/>
    <property type="match status" value="1"/>
</dbReference>
<feature type="transmembrane region" description="Helical" evidence="5">
    <location>
        <begin position="403"/>
        <end position="426"/>
    </location>
</feature>